<keyword evidence="11" id="KW-1185">Reference proteome</keyword>
<dbReference type="Proteomes" id="UP000597301">
    <property type="component" value="Unassembled WGS sequence"/>
</dbReference>
<evidence type="ECO:0000256" key="6">
    <source>
        <dbReference type="ARBA" id="ARBA00022692"/>
    </source>
</evidence>
<evidence type="ECO:0000313" key="10">
    <source>
        <dbReference type="EMBL" id="GGC96589.1"/>
    </source>
</evidence>
<dbReference type="RefSeq" id="WP_188640205.1">
    <property type="nucleotide sequence ID" value="NZ_BMHM01000006.1"/>
</dbReference>
<evidence type="ECO:0000256" key="2">
    <source>
        <dbReference type="ARBA" id="ARBA00004953"/>
    </source>
</evidence>
<keyword evidence="4 9" id="KW-1003">Cell membrane</keyword>
<evidence type="ECO:0000256" key="4">
    <source>
        <dbReference type="ARBA" id="ARBA00022475"/>
    </source>
</evidence>
<evidence type="ECO:0000256" key="8">
    <source>
        <dbReference type="ARBA" id="ARBA00023136"/>
    </source>
</evidence>
<dbReference type="EMBL" id="BMHM01000006">
    <property type="protein sequence ID" value="GGC96589.1"/>
    <property type="molecule type" value="Genomic_DNA"/>
</dbReference>
<comment type="similarity">
    <text evidence="3 9">Belongs to the CobD/CbiB family.</text>
</comment>
<dbReference type="Pfam" id="PF03186">
    <property type="entry name" value="CobD_Cbib"/>
    <property type="match status" value="1"/>
</dbReference>
<comment type="function">
    <text evidence="9">Converts cobyric acid to cobinamide by the addition of aminopropanol on the F carboxylic group.</text>
</comment>
<feature type="transmembrane region" description="Helical" evidence="9">
    <location>
        <begin position="61"/>
        <end position="84"/>
    </location>
</feature>
<dbReference type="InterPro" id="IPR004485">
    <property type="entry name" value="Cobalamin_biosynth_CobD/CbiB"/>
</dbReference>
<proteinExistence type="inferred from homology"/>
<keyword evidence="8 9" id="KW-0472">Membrane</keyword>
<organism evidence="10 11">
    <name type="scientific">Vreelandella lutescens</name>
    <dbReference type="NCBI Taxonomy" id="1602943"/>
    <lineage>
        <taxon>Bacteria</taxon>
        <taxon>Pseudomonadati</taxon>
        <taxon>Pseudomonadota</taxon>
        <taxon>Gammaproteobacteria</taxon>
        <taxon>Oceanospirillales</taxon>
        <taxon>Halomonadaceae</taxon>
        <taxon>Vreelandella</taxon>
    </lineage>
</organism>
<accession>A0ABQ1PGA3</accession>
<reference evidence="11" key="1">
    <citation type="journal article" date="2019" name="Int. J. Syst. Evol. Microbiol.">
        <title>The Global Catalogue of Microorganisms (GCM) 10K type strain sequencing project: providing services to taxonomists for standard genome sequencing and annotation.</title>
        <authorList>
            <consortium name="The Broad Institute Genomics Platform"/>
            <consortium name="The Broad Institute Genome Sequencing Center for Infectious Disease"/>
            <person name="Wu L."/>
            <person name="Ma J."/>
        </authorList>
    </citation>
    <scope>NUCLEOTIDE SEQUENCE [LARGE SCALE GENOMIC DNA]</scope>
    <source>
        <strain evidence="11">CGMCC 1.15122</strain>
    </source>
</reference>
<feature type="transmembrane region" description="Helical" evidence="9">
    <location>
        <begin position="7"/>
        <end position="25"/>
    </location>
</feature>
<comment type="subcellular location">
    <subcellularLocation>
        <location evidence="1 9">Cell membrane</location>
        <topology evidence="1 9">Multi-pass membrane protein</topology>
    </subcellularLocation>
</comment>
<keyword evidence="5 9" id="KW-0169">Cobalamin biosynthesis</keyword>
<evidence type="ECO:0000256" key="1">
    <source>
        <dbReference type="ARBA" id="ARBA00004651"/>
    </source>
</evidence>
<dbReference type="HAMAP" id="MF_00024">
    <property type="entry name" value="CobD_CbiB"/>
    <property type="match status" value="1"/>
</dbReference>
<evidence type="ECO:0000256" key="5">
    <source>
        <dbReference type="ARBA" id="ARBA00022573"/>
    </source>
</evidence>
<dbReference type="PANTHER" id="PTHR34308:SF1">
    <property type="entry name" value="COBALAMIN BIOSYNTHESIS PROTEIN CBIB"/>
    <property type="match status" value="1"/>
</dbReference>
<keyword evidence="7 9" id="KW-1133">Transmembrane helix</keyword>
<keyword evidence="6 9" id="KW-0812">Transmembrane</keyword>
<dbReference type="NCBIfam" id="TIGR00380">
    <property type="entry name" value="cobal_cbiB"/>
    <property type="match status" value="1"/>
</dbReference>
<comment type="pathway">
    <text evidence="2 9">Cofactor biosynthesis; adenosylcobalamin biosynthesis.</text>
</comment>
<feature type="transmembrane region" description="Helical" evidence="9">
    <location>
        <begin position="167"/>
        <end position="184"/>
    </location>
</feature>
<gene>
    <name evidence="9" type="primary">cobD</name>
    <name evidence="10" type="ORF">GCM10011382_28890</name>
</gene>
<evidence type="ECO:0000313" key="11">
    <source>
        <dbReference type="Proteomes" id="UP000597301"/>
    </source>
</evidence>
<name>A0ABQ1PGA3_9GAMM</name>
<dbReference type="PANTHER" id="PTHR34308">
    <property type="entry name" value="COBALAMIN BIOSYNTHESIS PROTEIN CBIB"/>
    <property type="match status" value="1"/>
</dbReference>
<comment type="caution">
    <text evidence="10">The sequence shown here is derived from an EMBL/GenBank/DDBJ whole genome shotgun (WGS) entry which is preliminary data.</text>
</comment>
<evidence type="ECO:0000256" key="7">
    <source>
        <dbReference type="ARBA" id="ARBA00022989"/>
    </source>
</evidence>
<evidence type="ECO:0000256" key="9">
    <source>
        <dbReference type="HAMAP-Rule" id="MF_00024"/>
    </source>
</evidence>
<protein>
    <recommendedName>
        <fullName evidence="9">Cobalamin biosynthesis protein CobD</fullName>
    </recommendedName>
</protein>
<sequence>MSLLTDVMPAVVILVAVAILIDLIVGDPRGLPHPVVIIGRMISSYERLWNRGTAQQRRLSGAFLTVMVVGGVWWVSWLLLLVLARLHPGLALIAELWLLSTTLAIKGLGDAARAVAAPLSKGDLPAARQALAMIVGRDTQRLEEADITRGAVETVAENTVDGITAPLFFALIGGAPLALAYKAVNTLDSMVGYRNERFNDFGYASAKLDDVANWLPARLTTVCLWIAGVLLSMKGVKLRWQGALSATRQQAPRHPSPNAGWPEAMVANLLGVQLGGTNYYQGVVSHRTTLGTPHEALQVRHIETTVWLMHGAWLLFFLLMSVLMAGVAWV</sequence>
<feature type="transmembrane region" description="Helical" evidence="9">
    <location>
        <begin position="307"/>
        <end position="329"/>
    </location>
</feature>
<comment type="caution">
    <text evidence="9">Lacks conserved residue(s) required for the propagation of feature annotation.</text>
</comment>
<evidence type="ECO:0000256" key="3">
    <source>
        <dbReference type="ARBA" id="ARBA00006263"/>
    </source>
</evidence>